<gene>
    <name evidence="4" type="ORF">EF834_02810</name>
</gene>
<evidence type="ECO:0000259" key="2">
    <source>
        <dbReference type="Pfam" id="PF00501"/>
    </source>
</evidence>
<dbReference type="RefSeq" id="WP_127945553.1">
    <property type="nucleotide sequence ID" value="NZ_RKLN01000001.1"/>
</dbReference>
<evidence type="ECO:0000313" key="4">
    <source>
        <dbReference type="EMBL" id="RVW06768.1"/>
    </source>
</evidence>
<dbReference type="PANTHER" id="PTHR43767">
    <property type="entry name" value="LONG-CHAIN-FATTY-ACID--COA LIGASE"/>
    <property type="match status" value="1"/>
</dbReference>
<dbReference type="EMBL" id="RKLN01000001">
    <property type="protein sequence ID" value="RVW06768.1"/>
    <property type="molecule type" value="Genomic_DNA"/>
</dbReference>
<dbReference type="SUPFAM" id="SSF56801">
    <property type="entry name" value="Acetyl-CoA synthetase-like"/>
    <property type="match status" value="1"/>
</dbReference>
<evidence type="ECO:0000313" key="5">
    <source>
        <dbReference type="Proteomes" id="UP000284333"/>
    </source>
</evidence>
<evidence type="ECO:0000259" key="3">
    <source>
        <dbReference type="Pfam" id="PF13193"/>
    </source>
</evidence>
<dbReference type="GO" id="GO:0016878">
    <property type="term" value="F:acid-thiol ligase activity"/>
    <property type="evidence" value="ECO:0007669"/>
    <property type="project" value="UniProtKB-ARBA"/>
</dbReference>
<dbReference type="InterPro" id="IPR042099">
    <property type="entry name" value="ANL_N_sf"/>
</dbReference>
<dbReference type="InterPro" id="IPR050237">
    <property type="entry name" value="ATP-dep_AMP-bd_enzyme"/>
</dbReference>
<reference evidence="4 5" key="1">
    <citation type="submission" date="2018-11" db="EMBL/GenBank/DDBJ databases">
        <title>Rhodococcus spongicola sp. nov. and Rhodococcus xishaensis sp. nov. from marine sponges.</title>
        <authorList>
            <person name="Li L."/>
            <person name="Lin H.W."/>
        </authorList>
    </citation>
    <scope>NUCLEOTIDE SEQUENCE [LARGE SCALE GENOMIC DNA]</scope>
    <source>
        <strain evidence="4 5">LHW50502</strain>
    </source>
</reference>
<dbReference type="Gene3D" id="3.30.300.30">
    <property type="match status" value="1"/>
</dbReference>
<dbReference type="Pfam" id="PF13193">
    <property type="entry name" value="AMP-binding_C"/>
    <property type="match status" value="1"/>
</dbReference>
<protein>
    <submittedName>
        <fullName evidence="4">AMP-dependent synthetase</fullName>
    </submittedName>
</protein>
<dbReference type="PROSITE" id="PS00455">
    <property type="entry name" value="AMP_BINDING"/>
    <property type="match status" value="1"/>
</dbReference>
<feature type="domain" description="AMP-dependent synthetase/ligase" evidence="2">
    <location>
        <begin position="13"/>
        <end position="348"/>
    </location>
</feature>
<evidence type="ECO:0000256" key="1">
    <source>
        <dbReference type="SAM" id="MobiDB-lite"/>
    </source>
</evidence>
<dbReference type="InterPro" id="IPR020845">
    <property type="entry name" value="AMP-binding_CS"/>
</dbReference>
<dbReference type="PANTHER" id="PTHR43767:SF1">
    <property type="entry name" value="NONRIBOSOMAL PEPTIDE SYNTHASE PES1 (EUROFUNG)-RELATED"/>
    <property type="match status" value="1"/>
</dbReference>
<dbReference type="InterPro" id="IPR000873">
    <property type="entry name" value="AMP-dep_synth/lig_dom"/>
</dbReference>
<dbReference type="OrthoDB" id="9803968at2"/>
<name>A0A3S3E6B9_9NOCA</name>
<organism evidence="4 5">
    <name type="scientific">Rhodococcus spongiicola</name>
    <dbReference type="NCBI Taxonomy" id="2487352"/>
    <lineage>
        <taxon>Bacteria</taxon>
        <taxon>Bacillati</taxon>
        <taxon>Actinomycetota</taxon>
        <taxon>Actinomycetes</taxon>
        <taxon>Mycobacteriales</taxon>
        <taxon>Nocardiaceae</taxon>
        <taxon>Rhodococcus</taxon>
    </lineage>
</organism>
<keyword evidence="5" id="KW-1185">Reference proteome</keyword>
<feature type="region of interest" description="Disordered" evidence="1">
    <location>
        <begin position="473"/>
        <end position="495"/>
    </location>
</feature>
<dbReference type="Pfam" id="PF00501">
    <property type="entry name" value="AMP-binding"/>
    <property type="match status" value="1"/>
</dbReference>
<feature type="domain" description="AMP-binding enzyme C-terminal" evidence="3">
    <location>
        <begin position="399"/>
        <end position="476"/>
    </location>
</feature>
<dbReference type="InterPro" id="IPR025110">
    <property type="entry name" value="AMP-bd_C"/>
</dbReference>
<dbReference type="AlphaFoldDB" id="A0A3S3E6B9"/>
<sequence>MSEINYFAWDLALERPDAPCVRDDHVELSYRQFADRALAFAERLADRGVGAGDVVAVMLPNRAELLIAVMAAWRVGAIPTPINPAFAESEADYQMDDAGAVLVVNEGQQAPDGGRPTVSVDEMTAAPSPDRTWSVTPAGGDLALLIYTSGSTGHPKGVQLTHANLQFMADSIRSHLRVTEHDHCLLILPLFHANAIIISFLTPMLAGGQLSITGQFSPERFLDDVSRLRPTYFSAVPAIYALLAALPADTASDTSSLRFGICGAAPISKELLDRVERRFGLAVVEGYGLTEGTCASACNPVEGVRKIGTVGPPMPGQQVAIAGPSGEHLPIGGTGEVLIKGPNVMSGYVGRPEETARTVVDGWLHTGDVGRFDNDGYLTVLDRMKDMIVRGGEYVYPKEIEKALASHPAVVEAAVIGAEHQIFGEVPVAYVVTYPDSVVTEGELLAHAAERVPRTRVPTKVYLVDADKLPRNPVGKVDKPELRRRHMEKPLTTHS</sequence>
<proteinExistence type="predicted"/>
<dbReference type="InterPro" id="IPR045851">
    <property type="entry name" value="AMP-bd_C_sf"/>
</dbReference>
<accession>A0A3S3E6B9</accession>
<comment type="caution">
    <text evidence="4">The sequence shown here is derived from an EMBL/GenBank/DDBJ whole genome shotgun (WGS) entry which is preliminary data.</text>
</comment>
<dbReference type="Proteomes" id="UP000284333">
    <property type="component" value="Unassembled WGS sequence"/>
</dbReference>
<dbReference type="Gene3D" id="3.40.50.12780">
    <property type="entry name" value="N-terminal domain of ligase-like"/>
    <property type="match status" value="1"/>
</dbReference>